<accession>X1R5G8</accession>
<comment type="caution">
    <text evidence="1">The sequence shown here is derived from an EMBL/GenBank/DDBJ whole genome shotgun (WGS) entry which is preliminary data.</text>
</comment>
<feature type="non-terminal residue" evidence="1">
    <location>
        <position position="1"/>
    </location>
</feature>
<gene>
    <name evidence="1" type="ORF">S06H3_52639</name>
</gene>
<dbReference type="EMBL" id="BARV01033493">
    <property type="protein sequence ID" value="GAI50864.1"/>
    <property type="molecule type" value="Genomic_DNA"/>
</dbReference>
<organism evidence="1">
    <name type="scientific">marine sediment metagenome</name>
    <dbReference type="NCBI Taxonomy" id="412755"/>
    <lineage>
        <taxon>unclassified sequences</taxon>
        <taxon>metagenomes</taxon>
        <taxon>ecological metagenomes</taxon>
    </lineage>
</organism>
<reference evidence="1" key="1">
    <citation type="journal article" date="2014" name="Front. Microbiol.">
        <title>High frequency of phylogenetically diverse reductive dehalogenase-homologous genes in deep subseafloor sedimentary metagenomes.</title>
        <authorList>
            <person name="Kawai M."/>
            <person name="Futagami T."/>
            <person name="Toyoda A."/>
            <person name="Takaki Y."/>
            <person name="Nishi S."/>
            <person name="Hori S."/>
            <person name="Arai W."/>
            <person name="Tsubouchi T."/>
            <person name="Morono Y."/>
            <person name="Uchiyama I."/>
            <person name="Ito T."/>
            <person name="Fujiyama A."/>
            <person name="Inagaki F."/>
            <person name="Takami H."/>
        </authorList>
    </citation>
    <scope>NUCLEOTIDE SEQUENCE</scope>
    <source>
        <strain evidence="1">Expedition CK06-06</strain>
    </source>
</reference>
<evidence type="ECO:0000313" key="1">
    <source>
        <dbReference type="EMBL" id="GAI50864.1"/>
    </source>
</evidence>
<dbReference type="AlphaFoldDB" id="X1R5G8"/>
<proteinExistence type="predicted"/>
<sequence length="86" mass="9892">YTRTITGDTIQRWGVKSKVERKCNSATVYNDGPDSVFVCLNDIRDGFQEIKKGESLDFDFRSPKIERFFFKSTSSGTANLRIPLEY</sequence>
<protein>
    <submittedName>
        <fullName evidence="1">Uncharacterized protein</fullName>
    </submittedName>
</protein>
<name>X1R5G8_9ZZZZ</name>